<dbReference type="KEGG" id="mpw:MPR_2352"/>
<reference evidence="1 2" key="1">
    <citation type="submission" date="2016-10" db="EMBL/GenBank/DDBJ databases">
        <authorList>
            <person name="Varghese N."/>
            <person name="Submissions S."/>
        </authorList>
    </citation>
    <scope>NUCLEOTIDE SEQUENCE [LARGE SCALE GENOMIC DNA]</scope>
    <source>
        <strain evidence="2">DSM 19823 / KCTC 23066 / CCTCC M 208030 / D25</strain>
    </source>
</reference>
<protein>
    <submittedName>
        <fullName evidence="1">GLPGLI family protein</fullName>
    </submittedName>
</protein>
<dbReference type="InterPro" id="IPR005901">
    <property type="entry name" value="GLPGLI"/>
</dbReference>
<keyword evidence="2" id="KW-1185">Reference proteome</keyword>
<dbReference type="RefSeq" id="WP_052472730.1">
    <property type="nucleotide sequence ID" value="NZ_CP010817.1"/>
</dbReference>
<accession>A0AAJ5BED0</accession>
<dbReference type="EMBL" id="FOFY01000009">
    <property type="protein sequence ID" value="SER07780.1"/>
    <property type="molecule type" value="Genomic_DNA"/>
</dbReference>
<dbReference type="Proteomes" id="UP000183496">
    <property type="component" value="Unassembled WGS sequence"/>
</dbReference>
<gene>
    <name evidence="1" type="ORF">SAMN04488089_10941</name>
</gene>
<proteinExistence type="predicted"/>
<evidence type="ECO:0000313" key="2">
    <source>
        <dbReference type="Proteomes" id="UP000183496"/>
    </source>
</evidence>
<comment type="caution">
    <text evidence="1">The sequence shown here is derived from an EMBL/GenBank/DDBJ whole genome shotgun (WGS) entry which is preliminary data.</text>
</comment>
<dbReference type="Pfam" id="PF09697">
    <property type="entry name" value="Porph_ging"/>
    <property type="match status" value="1"/>
</dbReference>
<dbReference type="NCBIfam" id="TIGR01200">
    <property type="entry name" value="GLPGLI"/>
    <property type="match status" value="1"/>
</dbReference>
<dbReference type="AlphaFoldDB" id="A0AAJ5BED0"/>
<organism evidence="1 2">
    <name type="scientific">Myroides profundi</name>
    <dbReference type="NCBI Taxonomy" id="480520"/>
    <lineage>
        <taxon>Bacteria</taxon>
        <taxon>Pseudomonadati</taxon>
        <taxon>Bacteroidota</taxon>
        <taxon>Flavobacteriia</taxon>
        <taxon>Flavobacteriales</taxon>
        <taxon>Flavobacteriaceae</taxon>
        <taxon>Myroides</taxon>
    </lineage>
</organism>
<sequence>MSKIILIIATILYTTSIIAQEQNLYLIEYKEINNNFLKTISNDGELHVDLNNKTTLYNQNNFVFNNKSYRETGISQGSGGANKRLKSALFLDFKKDSLYTSSSTHKELLITEAIPVIKWELLDETKEIEGGIILNKATSTFRGRDYIAWYSLDYPMPYGPWKFSGLPGLIFEIEGKSHNSTYTWILVTIKKENDTEKTIFDLNKNTISLQKHAEKEQIESTEKANLMSKRLQTETGLKMESESTTYYRIGPELIYEWEIQP</sequence>
<name>A0AAJ5BED0_MYRPR</name>
<evidence type="ECO:0000313" key="1">
    <source>
        <dbReference type="EMBL" id="SER07780.1"/>
    </source>
</evidence>